<name>A0ABU4H2S2_9MICO</name>
<dbReference type="RefSeq" id="WP_318352756.1">
    <property type="nucleotide sequence ID" value="NZ_JAWQEV010000002.1"/>
</dbReference>
<sequence>MAGLNRRRWGAAPLAFAWVVAAALGAWLTGCSAATDADAVAKSPSPTNHFEEVPTDPGTSPGPTPTMPPEWCEPADFPRRSLPEATLPARGDHLILQLDPCLTVKSLLGSYSWLESQLIDADLIQGFRNVAGIEPWIAPLADGTGRCILIRADTRNGWREIVCDAPDTPATVERTVDGSALQFRIENDAIAVYATPP</sequence>
<dbReference type="PROSITE" id="PS51257">
    <property type="entry name" value="PROKAR_LIPOPROTEIN"/>
    <property type="match status" value="1"/>
</dbReference>
<evidence type="ECO:0000256" key="1">
    <source>
        <dbReference type="SAM" id="MobiDB-lite"/>
    </source>
</evidence>
<evidence type="ECO:0000313" key="4">
    <source>
        <dbReference type="Proteomes" id="UP001283109"/>
    </source>
</evidence>
<evidence type="ECO:0000313" key="3">
    <source>
        <dbReference type="EMBL" id="MDW4572209.1"/>
    </source>
</evidence>
<feature type="chain" id="PRO_5046668256" evidence="2">
    <location>
        <begin position="34"/>
        <end position="197"/>
    </location>
</feature>
<keyword evidence="4" id="KW-1185">Reference proteome</keyword>
<accession>A0ABU4H2S2</accession>
<keyword evidence="2" id="KW-0732">Signal</keyword>
<proteinExistence type="predicted"/>
<feature type="signal peptide" evidence="2">
    <location>
        <begin position="1"/>
        <end position="33"/>
    </location>
</feature>
<dbReference type="Proteomes" id="UP001283109">
    <property type="component" value="Unassembled WGS sequence"/>
</dbReference>
<reference evidence="3 4" key="1">
    <citation type="submission" date="2023-11" db="EMBL/GenBank/DDBJ databases">
        <title>Draft genome sequence of Microbacterium arthrosphaerae JCM 30492.</title>
        <authorList>
            <person name="Zhang G."/>
            <person name="Ding Y."/>
        </authorList>
    </citation>
    <scope>NUCLEOTIDE SEQUENCE [LARGE SCALE GENOMIC DNA]</scope>
    <source>
        <strain evidence="3 4">JCM 30492</strain>
    </source>
</reference>
<organism evidence="3 4">
    <name type="scientific">Microbacterium arthrosphaerae</name>
    <dbReference type="NCBI Taxonomy" id="792652"/>
    <lineage>
        <taxon>Bacteria</taxon>
        <taxon>Bacillati</taxon>
        <taxon>Actinomycetota</taxon>
        <taxon>Actinomycetes</taxon>
        <taxon>Micrococcales</taxon>
        <taxon>Microbacteriaceae</taxon>
        <taxon>Microbacterium</taxon>
    </lineage>
</organism>
<evidence type="ECO:0000256" key="2">
    <source>
        <dbReference type="SAM" id="SignalP"/>
    </source>
</evidence>
<dbReference type="EMBL" id="JAWQEV010000002">
    <property type="protein sequence ID" value="MDW4572209.1"/>
    <property type="molecule type" value="Genomic_DNA"/>
</dbReference>
<protein>
    <submittedName>
        <fullName evidence="3">Uncharacterized protein</fullName>
    </submittedName>
</protein>
<gene>
    <name evidence="3" type="ORF">R8Z58_05380</name>
</gene>
<comment type="caution">
    <text evidence="3">The sequence shown here is derived from an EMBL/GenBank/DDBJ whole genome shotgun (WGS) entry which is preliminary data.</text>
</comment>
<feature type="region of interest" description="Disordered" evidence="1">
    <location>
        <begin position="39"/>
        <end position="66"/>
    </location>
</feature>